<evidence type="ECO:0000259" key="2">
    <source>
        <dbReference type="PROSITE" id="PS50191"/>
    </source>
</evidence>
<dbReference type="Pfam" id="PF00650">
    <property type="entry name" value="CRAL_TRIO"/>
    <property type="match status" value="1"/>
</dbReference>
<dbReference type="PRINTS" id="PR00081">
    <property type="entry name" value="GDHRDH"/>
</dbReference>
<accession>A0A4U7B8Z9</accession>
<dbReference type="InterPro" id="IPR002347">
    <property type="entry name" value="SDR_fam"/>
</dbReference>
<dbReference type="SMART" id="SM01100">
    <property type="entry name" value="CRAL_TRIO_N"/>
    <property type="match status" value="1"/>
</dbReference>
<dbReference type="Pfam" id="PF03765">
    <property type="entry name" value="CRAL_TRIO_N"/>
    <property type="match status" value="1"/>
</dbReference>
<dbReference type="Gene3D" id="3.40.50.720">
    <property type="entry name" value="NAD(P)-binding Rossmann-like Domain"/>
    <property type="match status" value="1"/>
</dbReference>
<dbReference type="SMART" id="SM00516">
    <property type="entry name" value="SEC14"/>
    <property type="match status" value="1"/>
</dbReference>
<dbReference type="PANTHER" id="PTHR45657:SF1">
    <property type="entry name" value="CRAL-TRIO DOMAIN-CONTAINING PROTEIN YKL091C-RELATED"/>
    <property type="match status" value="1"/>
</dbReference>
<evidence type="ECO:0000313" key="4">
    <source>
        <dbReference type="Proteomes" id="UP000308133"/>
    </source>
</evidence>
<evidence type="ECO:0000313" key="3">
    <source>
        <dbReference type="EMBL" id="TKX24654.1"/>
    </source>
</evidence>
<protein>
    <submittedName>
        <fullName evidence="3">CRAL/TRIO domain-containing protein 2</fullName>
    </submittedName>
</protein>
<dbReference type="AlphaFoldDB" id="A0A4U7B8Z9"/>
<name>A0A4U7B8Z9_9PEZI</name>
<dbReference type="SUPFAM" id="SSF46938">
    <property type="entry name" value="CRAL/TRIO N-terminal domain"/>
    <property type="match status" value="1"/>
</dbReference>
<feature type="compositionally biased region" description="Polar residues" evidence="1">
    <location>
        <begin position="385"/>
        <end position="410"/>
    </location>
</feature>
<dbReference type="InterPro" id="IPR011074">
    <property type="entry name" value="CRAL/TRIO_N_dom"/>
</dbReference>
<comment type="caution">
    <text evidence="3">The sequence shown here is derived from an EMBL/GenBank/DDBJ whole genome shotgun (WGS) entry which is preliminary data.</text>
</comment>
<dbReference type="InterPro" id="IPR036865">
    <property type="entry name" value="CRAL-TRIO_dom_sf"/>
</dbReference>
<dbReference type="SUPFAM" id="SSF51735">
    <property type="entry name" value="NAD(P)-binding Rossmann-fold domains"/>
    <property type="match status" value="1"/>
</dbReference>
<dbReference type="PROSITE" id="PS50191">
    <property type="entry name" value="CRAL_TRIO"/>
    <property type="match status" value="1"/>
</dbReference>
<gene>
    <name evidence="3" type="ORF">C1H76_3263</name>
</gene>
<feature type="region of interest" description="Disordered" evidence="1">
    <location>
        <begin position="306"/>
        <end position="328"/>
    </location>
</feature>
<dbReference type="Gene3D" id="1.10.8.20">
    <property type="entry name" value="N-terminal domain of phosphatidylinositol transfer protein sec14p"/>
    <property type="match status" value="1"/>
</dbReference>
<dbReference type="Pfam" id="PF00106">
    <property type="entry name" value="adh_short"/>
    <property type="match status" value="1"/>
</dbReference>
<dbReference type="InterPro" id="IPR036273">
    <property type="entry name" value="CRAL/TRIO_N_dom_sf"/>
</dbReference>
<dbReference type="Proteomes" id="UP000308133">
    <property type="component" value="Unassembled WGS sequence"/>
</dbReference>
<dbReference type="InterPro" id="IPR001251">
    <property type="entry name" value="CRAL-TRIO_dom"/>
</dbReference>
<organism evidence="3 4">
    <name type="scientific">Elsinoe australis</name>
    <dbReference type="NCBI Taxonomy" id="40998"/>
    <lineage>
        <taxon>Eukaryota</taxon>
        <taxon>Fungi</taxon>
        <taxon>Dikarya</taxon>
        <taxon>Ascomycota</taxon>
        <taxon>Pezizomycotina</taxon>
        <taxon>Dothideomycetes</taxon>
        <taxon>Dothideomycetidae</taxon>
        <taxon>Myriangiales</taxon>
        <taxon>Elsinoaceae</taxon>
        <taxon>Elsinoe</taxon>
    </lineage>
</organism>
<feature type="domain" description="CRAL-TRIO" evidence="2">
    <location>
        <begin position="103"/>
        <end position="276"/>
    </location>
</feature>
<reference evidence="3 4" key="1">
    <citation type="submission" date="2018-02" db="EMBL/GenBank/DDBJ databases">
        <title>Draft genome sequences of Elsinoe sp., causing black scab on jojoba.</title>
        <authorList>
            <person name="Stodart B."/>
            <person name="Jeffress S."/>
            <person name="Ash G."/>
            <person name="Arun Chinnappa K."/>
        </authorList>
    </citation>
    <scope>NUCLEOTIDE SEQUENCE [LARGE SCALE GENOMIC DNA]</scope>
    <source>
        <strain evidence="3 4">Hillstone_2</strain>
    </source>
</reference>
<dbReference type="InterPro" id="IPR036291">
    <property type="entry name" value="NAD(P)-bd_dom_sf"/>
</dbReference>
<sequence length="737" mass="80369">MPELKLDPKYDNFDFPTTSATNQPGHPGHLTGEQEAQVNQLRMMLEQAGYTERLDTLTLLRFLRARKFNVELSKQMFINCEKWRKEFGGGIDNLLQTFDFTGEKKKLSHLYPQYYHGTDKDGRPVYIEQLGNIDLTAMYKITTEERLLSNLVVEYEKVSDPRLPACSRKSGHLLETCCTIMDLKGVGLSNMGQVYGYLQKASGISQNYYPERLGKLYVINAPWGFSGAFSVVKKFLDPVTVAKIHVLGSGYKSELLRQVDAENLPKEFGGSCECSGGCQYSDKGPWHDPQFAKPPAWLKKKEGDNTINNEASAPTEVRAGEAEASAAGGDKLAEETHVLSTAPFGFSVFIPRYRESSEEDLVENHLAWRRPHHGALSSFLITTISNNTTQGPPTSNNTTQGPPTSNNSHISGPPHPIATMGNALSQSFRIPAPTLTQDNLPDQTGRVHVVTGGYAGVGLELSKILYARNATVFVAGRNADKGASAIASIKSSSPSSSGKLEFLHLDLADLSSIKASAQDLLSRTDRLDVLTNNAGVMIPPQGSKTVQGHELQMGTNCLGPWLFTHLVMPLVKKTAASSPPGSVRVTWAASLATEMSPKGGVPMDESGVPTLPSDNRKAYSISKVANIFLATETAKRFGGDGVVSVAWNPGNLNSELQRHMSGLQSVVTKQICYPPVFGAYTELYAACSEDIKLENNGAYVVPWGRIGSYRADIAEGVKGGQADKFWGWCEKETKEYA</sequence>
<dbReference type="SUPFAM" id="SSF52087">
    <property type="entry name" value="CRAL/TRIO domain"/>
    <property type="match status" value="1"/>
</dbReference>
<evidence type="ECO:0000256" key="1">
    <source>
        <dbReference type="SAM" id="MobiDB-lite"/>
    </source>
</evidence>
<feature type="region of interest" description="Disordered" evidence="1">
    <location>
        <begin position="385"/>
        <end position="421"/>
    </location>
</feature>
<dbReference type="InterPro" id="IPR051026">
    <property type="entry name" value="PI/PC_transfer"/>
</dbReference>
<proteinExistence type="predicted"/>
<dbReference type="Gene3D" id="3.40.525.10">
    <property type="entry name" value="CRAL-TRIO lipid binding domain"/>
    <property type="match status" value="1"/>
</dbReference>
<dbReference type="PANTHER" id="PTHR45657">
    <property type="entry name" value="CRAL-TRIO DOMAIN-CONTAINING PROTEIN YKL091C-RELATED"/>
    <property type="match status" value="1"/>
</dbReference>
<dbReference type="EMBL" id="PTQR01000039">
    <property type="protein sequence ID" value="TKX24654.1"/>
    <property type="molecule type" value="Genomic_DNA"/>
</dbReference>
<dbReference type="CDD" id="cd00170">
    <property type="entry name" value="SEC14"/>
    <property type="match status" value="1"/>
</dbReference>